<dbReference type="GO" id="GO:0050549">
    <property type="term" value="F:cyclohexyl-isocyanide hydratase activity"/>
    <property type="evidence" value="ECO:0007669"/>
    <property type="project" value="UniProtKB-EC"/>
</dbReference>
<dbReference type="PANTHER" id="PTHR43130:SF2">
    <property type="entry name" value="DJ-1_PFPI DOMAIN-CONTAINING PROTEIN"/>
    <property type="match status" value="1"/>
</dbReference>
<dbReference type="InterPro" id="IPR029062">
    <property type="entry name" value="Class_I_gatase-like"/>
</dbReference>
<organism evidence="2 3">
    <name type="scientific">Bartonella apis</name>
    <dbReference type="NCBI Taxonomy" id="1686310"/>
    <lineage>
        <taxon>Bacteria</taxon>
        <taxon>Pseudomonadati</taxon>
        <taxon>Pseudomonadota</taxon>
        <taxon>Alphaproteobacteria</taxon>
        <taxon>Hyphomicrobiales</taxon>
        <taxon>Bartonellaceae</taxon>
        <taxon>Bartonella</taxon>
    </lineage>
</organism>
<name>A0A1R0FBD7_9HYPH</name>
<dbReference type="GO" id="GO:0006355">
    <property type="term" value="P:regulation of DNA-templated transcription"/>
    <property type="evidence" value="ECO:0007669"/>
    <property type="project" value="TreeGrafter"/>
</dbReference>
<dbReference type="Gene3D" id="3.40.50.880">
    <property type="match status" value="1"/>
</dbReference>
<evidence type="ECO:0000259" key="1">
    <source>
        <dbReference type="Pfam" id="PF01965"/>
    </source>
</evidence>
<comment type="caution">
    <text evidence="2">The sequence shown here is derived from an EMBL/GenBank/DDBJ whole genome shotgun (WGS) entry which is preliminary data.</text>
</comment>
<dbReference type="RefSeq" id="WP_075869448.1">
    <property type="nucleotide sequence ID" value="NZ_LXYT01000001.1"/>
</dbReference>
<keyword evidence="2" id="KW-0456">Lyase</keyword>
<dbReference type="Proteomes" id="UP000187344">
    <property type="component" value="Unassembled WGS sequence"/>
</dbReference>
<dbReference type="SUPFAM" id="SSF52317">
    <property type="entry name" value="Class I glutamine amidotransferase-like"/>
    <property type="match status" value="1"/>
</dbReference>
<dbReference type="InterPro" id="IPR002818">
    <property type="entry name" value="DJ-1/PfpI"/>
</dbReference>
<protein>
    <submittedName>
        <fullName evidence="2">Cyclohexyl-isocyanide hydratase</fullName>
        <ecNumber evidence="2">4.2.1.103</ecNumber>
    </submittedName>
</protein>
<dbReference type="Pfam" id="PF01965">
    <property type="entry name" value="DJ-1_PfpI"/>
    <property type="match status" value="1"/>
</dbReference>
<dbReference type="EMBL" id="LXYT01000001">
    <property type="protein sequence ID" value="OLY44301.1"/>
    <property type="molecule type" value="Genomic_DNA"/>
</dbReference>
<gene>
    <name evidence="2" type="ORF">PEB0149_017690</name>
</gene>
<proteinExistence type="predicted"/>
<dbReference type="CDD" id="cd03139">
    <property type="entry name" value="GATase1_PfpI_2"/>
    <property type="match status" value="1"/>
</dbReference>
<dbReference type="PANTHER" id="PTHR43130">
    <property type="entry name" value="ARAC-FAMILY TRANSCRIPTIONAL REGULATOR"/>
    <property type="match status" value="1"/>
</dbReference>
<feature type="domain" description="DJ-1/PfpI" evidence="1">
    <location>
        <begin position="4"/>
        <end position="164"/>
    </location>
</feature>
<reference evidence="2 3" key="1">
    <citation type="submission" date="2016-12" db="EMBL/GenBank/DDBJ databases">
        <title>Comparative genomics of Bartonella apis.</title>
        <authorList>
            <person name="Engel P."/>
        </authorList>
    </citation>
    <scope>NUCLEOTIDE SEQUENCE [LARGE SCALE GENOMIC DNA]</scope>
    <source>
        <strain evidence="2 3">PEB0149</strain>
    </source>
</reference>
<evidence type="ECO:0000313" key="2">
    <source>
        <dbReference type="EMBL" id="OLY44301.1"/>
    </source>
</evidence>
<dbReference type="OrthoDB" id="9793422at2"/>
<evidence type="ECO:0000313" key="3">
    <source>
        <dbReference type="Proteomes" id="UP000187344"/>
    </source>
</evidence>
<sequence length="225" mass="24658">MTVKAGFFIFDEMQLLDFAAPYDAFSSTPDMEVSLFSESLKPITTMGGLSFSPDHDIGTLLPLDVLCIPGGNGVNRFLNNEPVLDFIRKEAKETRFVTSVCTGSLILGASGLLKGRKATTHWSAMEFLPLFGAIPVEERVAVDGHIITAGGITAGMDFGLVIIAKFLGEDTAKKTQLLMQYDPEPPFDCGTPEKAPKALVEQLQQENSTDERRKLIREWQAKQKS</sequence>
<dbReference type="EC" id="4.2.1.103" evidence="2"/>
<keyword evidence="3" id="KW-1185">Reference proteome</keyword>
<dbReference type="AlphaFoldDB" id="A0A1R0FBD7"/>
<accession>A0A1R0FBD7</accession>
<dbReference type="InterPro" id="IPR052158">
    <property type="entry name" value="INH-QAR"/>
</dbReference>